<dbReference type="AlphaFoldDB" id="A0A7Y7XA25"/>
<dbReference type="EMBL" id="JACAQB010000004">
    <property type="protein sequence ID" value="NWB95796.1"/>
    <property type="molecule type" value="Genomic_DNA"/>
</dbReference>
<evidence type="ECO:0000313" key="2">
    <source>
        <dbReference type="Proteomes" id="UP000539985"/>
    </source>
</evidence>
<proteinExistence type="predicted"/>
<comment type="caution">
    <text evidence="1">The sequence shown here is derived from an EMBL/GenBank/DDBJ whole genome shotgun (WGS) entry which is preliminary data.</text>
</comment>
<accession>A0A7Y7XA25</accession>
<gene>
    <name evidence="1" type="ORF">HX882_07850</name>
</gene>
<reference evidence="1 2" key="1">
    <citation type="submission" date="2020-04" db="EMBL/GenBank/DDBJ databases">
        <title>Molecular characterization of pseudomonads from Agaricus bisporus reveal novel blotch 2 pathogens in Western Europe.</title>
        <authorList>
            <person name="Taparia T."/>
            <person name="Krijger M."/>
            <person name="Haynes E."/>
            <person name="Elpinstone J.G."/>
            <person name="Noble R."/>
            <person name="Van Der Wolf J."/>
        </authorList>
    </citation>
    <scope>NUCLEOTIDE SEQUENCE [LARGE SCALE GENOMIC DNA]</scope>
    <source>
        <strain evidence="1 2">H7001</strain>
    </source>
</reference>
<organism evidence="1 2">
    <name type="scientific">Pseudomonas gingeri</name>
    <dbReference type="NCBI Taxonomy" id="117681"/>
    <lineage>
        <taxon>Bacteria</taxon>
        <taxon>Pseudomonadati</taxon>
        <taxon>Pseudomonadota</taxon>
        <taxon>Gammaproteobacteria</taxon>
        <taxon>Pseudomonadales</taxon>
        <taxon>Pseudomonadaceae</taxon>
        <taxon>Pseudomonas</taxon>
    </lineage>
</organism>
<protein>
    <submittedName>
        <fullName evidence="1">Uncharacterized protein</fullName>
    </submittedName>
</protein>
<sequence length="153" mass="17417">MQDEQRKLRQLQAAIRLRVIQREKAQSSYERSRREVLQAERLLGDEQARYQAIQAGFEALGRSGVALDPALHEQRLLAQTAAYFQLETRHRAFGEAQHVSQAAKAQWLKCKVDEELVDKARKRVEDVLELAVLGLETIDIFDAQQARGAGHGR</sequence>
<evidence type="ECO:0000313" key="1">
    <source>
        <dbReference type="EMBL" id="NWB95796.1"/>
    </source>
</evidence>
<name>A0A7Y7XA25_9PSED</name>
<dbReference type="RefSeq" id="WP_177101098.1">
    <property type="nucleotide sequence ID" value="NZ_JACAQB010000004.1"/>
</dbReference>
<dbReference type="Proteomes" id="UP000539985">
    <property type="component" value="Unassembled WGS sequence"/>
</dbReference>